<reference evidence="2 3" key="1">
    <citation type="journal article" date="2015" name="Genome Biol.">
        <title>Comparative genomics of Steinernema reveals deeply conserved gene regulatory networks.</title>
        <authorList>
            <person name="Dillman A.R."/>
            <person name="Macchietto M."/>
            <person name="Porter C.F."/>
            <person name="Rogers A."/>
            <person name="Williams B."/>
            <person name="Antoshechkin I."/>
            <person name="Lee M.M."/>
            <person name="Goodwin Z."/>
            <person name="Lu X."/>
            <person name="Lewis E.E."/>
            <person name="Goodrich-Blair H."/>
            <person name="Stock S.P."/>
            <person name="Adams B.J."/>
            <person name="Sternberg P.W."/>
            <person name="Mortazavi A."/>
        </authorList>
    </citation>
    <scope>NUCLEOTIDE SEQUENCE [LARGE SCALE GENOMIC DNA]</scope>
    <source>
        <strain evidence="2 3">ALL</strain>
    </source>
</reference>
<dbReference type="EMBL" id="AZBU02000006">
    <property type="protein sequence ID" value="TKR72043.1"/>
    <property type="molecule type" value="Genomic_DNA"/>
</dbReference>
<evidence type="ECO:0000256" key="1">
    <source>
        <dbReference type="SAM" id="MobiDB-lite"/>
    </source>
</evidence>
<dbReference type="Gene3D" id="1.10.287.700">
    <property type="entry name" value="Helix hairpin bin"/>
    <property type="match status" value="1"/>
</dbReference>
<evidence type="ECO:0000313" key="3">
    <source>
        <dbReference type="Proteomes" id="UP000298663"/>
    </source>
</evidence>
<dbReference type="Proteomes" id="UP000298663">
    <property type="component" value="Unassembled WGS sequence"/>
</dbReference>
<dbReference type="AlphaFoldDB" id="A0A4U5MRQ3"/>
<keyword evidence="3" id="KW-1185">Reference proteome</keyword>
<accession>A0A4U5MRQ3</accession>
<evidence type="ECO:0000313" key="2">
    <source>
        <dbReference type="EMBL" id="TKR72043.1"/>
    </source>
</evidence>
<gene>
    <name evidence="2" type="ORF">L596_019564</name>
</gene>
<reference evidence="2 3" key="2">
    <citation type="journal article" date="2019" name="G3 (Bethesda)">
        <title>Hybrid Assembly of the Genome of the Entomopathogenic Nematode Steinernema carpocapsae Identifies the X-Chromosome.</title>
        <authorList>
            <person name="Serra L."/>
            <person name="Macchietto M."/>
            <person name="Macias-Munoz A."/>
            <person name="McGill C.J."/>
            <person name="Rodriguez I.M."/>
            <person name="Rodriguez B."/>
            <person name="Murad R."/>
            <person name="Mortazavi A."/>
        </authorList>
    </citation>
    <scope>NUCLEOTIDE SEQUENCE [LARGE SCALE GENOMIC DNA]</scope>
    <source>
        <strain evidence="2 3">ALL</strain>
    </source>
</reference>
<comment type="caution">
    <text evidence="2">The sequence shown here is derived from an EMBL/GenBank/DDBJ whole genome shotgun (WGS) entry which is preliminary data.</text>
</comment>
<dbReference type="OrthoDB" id="5869911at2759"/>
<name>A0A4U5MRQ3_STECR</name>
<proteinExistence type="predicted"/>
<feature type="region of interest" description="Disordered" evidence="1">
    <location>
        <begin position="29"/>
        <end position="69"/>
    </location>
</feature>
<protein>
    <submittedName>
        <fullName evidence="2">Uncharacterized protein</fullName>
    </submittedName>
</protein>
<organism evidence="2 3">
    <name type="scientific">Steinernema carpocapsae</name>
    <name type="common">Entomopathogenic nematode</name>
    <dbReference type="NCBI Taxonomy" id="34508"/>
    <lineage>
        <taxon>Eukaryota</taxon>
        <taxon>Metazoa</taxon>
        <taxon>Ecdysozoa</taxon>
        <taxon>Nematoda</taxon>
        <taxon>Chromadorea</taxon>
        <taxon>Rhabditida</taxon>
        <taxon>Tylenchina</taxon>
        <taxon>Panagrolaimomorpha</taxon>
        <taxon>Strongyloidoidea</taxon>
        <taxon>Steinernematidae</taxon>
        <taxon>Steinernema</taxon>
    </lineage>
</organism>
<sequence length="86" mass="9532">MSNLFEQAKEKMSDAVDATKDAAANLHEKIVGEKSTEEKAAENVKEKVDKAADMAKDAHEKMSEKTEEVKDCGRNYMDRAGVIRDA</sequence>